<evidence type="ECO:0000259" key="2">
    <source>
        <dbReference type="Pfam" id="PF22725"/>
    </source>
</evidence>
<dbReference type="InterPro" id="IPR052515">
    <property type="entry name" value="Gfo/Idh/MocA_Oxidoreductase"/>
</dbReference>
<protein>
    <submittedName>
        <fullName evidence="3">Gfo/Idh/MocA family oxidoreductase</fullName>
    </submittedName>
</protein>
<reference evidence="3 4" key="1">
    <citation type="submission" date="2018-01" db="EMBL/GenBank/DDBJ databases">
        <title>Lactibacter flavus gen. nov., sp. nov., a novel bacterium of the family Propionibacteriaceae isolated from raw milk and dairy products.</title>
        <authorList>
            <person name="Wenning M."/>
            <person name="Breitenwieser F."/>
            <person name="Huptas C."/>
            <person name="von Neubeck M."/>
            <person name="Busse H.-J."/>
            <person name="Scherer S."/>
        </authorList>
    </citation>
    <scope>NUCLEOTIDE SEQUENCE [LARGE SCALE GENOMIC DNA]</scope>
    <source>
        <strain evidence="3 4">VG341</strain>
    </source>
</reference>
<dbReference type="OrthoDB" id="9815825at2"/>
<dbReference type="InterPro" id="IPR036291">
    <property type="entry name" value="NAD(P)-bd_dom_sf"/>
</dbReference>
<dbReference type="InterPro" id="IPR000683">
    <property type="entry name" value="Gfo/Idh/MocA-like_OxRdtase_N"/>
</dbReference>
<dbReference type="RefSeq" id="WP_129458249.1">
    <property type="nucleotide sequence ID" value="NZ_PPCV01000003.1"/>
</dbReference>
<dbReference type="AlphaFoldDB" id="A0A4Q2EKW0"/>
<feature type="domain" description="Gfo/Idh/MocA-like oxidoreductase N-terminal" evidence="1">
    <location>
        <begin position="7"/>
        <end position="119"/>
    </location>
</feature>
<dbReference type="Proteomes" id="UP000290624">
    <property type="component" value="Unassembled WGS sequence"/>
</dbReference>
<dbReference type="PANTHER" id="PTHR43249">
    <property type="entry name" value="UDP-N-ACETYL-2-AMINO-2-DEOXY-D-GLUCURONATE OXIDASE"/>
    <property type="match status" value="1"/>
</dbReference>
<proteinExistence type="predicted"/>
<evidence type="ECO:0000313" key="4">
    <source>
        <dbReference type="Proteomes" id="UP000290624"/>
    </source>
</evidence>
<accession>A0A4Q2EKW0</accession>
<gene>
    <name evidence="3" type="ORF">C1706_05645</name>
</gene>
<comment type="caution">
    <text evidence="3">The sequence shown here is derived from an EMBL/GenBank/DDBJ whole genome shotgun (WGS) entry which is preliminary data.</text>
</comment>
<organism evidence="3 4">
    <name type="scientific">Propioniciclava flava</name>
    <dbReference type="NCBI Taxonomy" id="2072026"/>
    <lineage>
        <taxon>Bacteria</taxon>
        <taxon>Bacillati</taxon>
        <taxon>Actinomycetota</taxon>
        <taxon>Actinomycetes</taxon>
        <taxon>Propionibacteriales</taxon>
        <taxon>Propionibacteriaceae</taxon>
        <taxon>Propioniciclava</taxon>
    </lineage>
</organism>
<dbReference type="SUPFAM" id="SSF55347">
    <property type="entry name" value="Glyceraldehyde-3-phosphate dehydrogenase-like, C-terminal domain"/>
    <property type="match status" value="1"/>
</dbReference>
<dbReference type="GO" id="GO:0000166">
    <property type="term" value="F:nucleotide binding"/>
    <property type="evidence" value="ECO:0007669"/>
    <property type="project" value="InterPro"/>
</dbReference>
<dbReference type="Pfam" id="PF01408">
    <property type="entry name" value="GFO_IDH_MocA"/>
    <property type="match status" value="1"/>
</dbReference>
<dbReference type="InterPro" id="IPR055170">
    <property type="entry name" value="GFO_IDH_MocA-like_dom"/>
</dbReference>
<keyword evidence="4" id="KW-1185">Reference proteome</keyword>
<feature type="domain" description="GFO/IDH/MocA-like oxidoreductase" evidence="2">
    <location>
        <begin position="134"/>
        <end position="258"/>
    </location>
</feature>
<dbReference type="Pfam" id="PF22725">
    <property type="entry name" value="GFO_IDH_MocA_C3"/>
    <property type="match status" value="1"/>
</dbReference>
<sequence>MATDQVRLGIIGLGTEGGMYATFLSEGKVPNMRIGAIADIDESKREAAEKLGVPFYTDYQELITSGDVDAVVTTVPHYLHPEMGIYALEHGVHTLVEKPVGVYTKQARELIDVAAEHPELTFGVFFNQRTNPLYKDLKALLDSGELGALRHTSWIITNWWRPQPYYAQSSWRATWGGEGGGVLVNQAPHQLDLWQWLCGVPKSVFAKLSFGFRRDIAVEDEVNALVDFGDGATGSFMTATHDLVGTDRLEILCDKGKIVVDESSKVTITRLVEDEETLSRNMDIETVRTLFRGELDRESLMTSETKDYGSVWGQQHIEVLRNFAAAVQGTEPLLAPGGDGIHGVRLADAMYLSAWLGREVSIENFDEEAYLEELNKRIVAEGLYETRS</sequence>
<evidence type="ECO:0000259" key="1">
    <source>
        <dbReference type="Pfam" id="PF01408"/>
    </source>
</evidence>
<evidence type="ECO:0000313" key="3">
    <source>
        <dbReference type="EMBL" id="RXW32635.1"/>
    </source>
</evidence>
<dbReference type="Gene3D" id="3.30.360.10">
    <property type="entry name" value="Dihydrodipicolinate Reductase, domain 2"/>
    <property type="match status" value="1"/>
</dbReference>
<dbReference type="Gene3D" id="3.40.50.720">
    <property type="entry name" value="NAD(P)-binding Rossmann-like Domain"/>
    <property type="match status" value="1"/>
</dbReference>
<dbReference type="SUPFAM" id="SSF51735">
    <property type="entry name" value="NAD(P)-binding Rossmann-fold domains"/>
    <property type="match status" value="1"/>
</dbReference>
<dbReference type="EMBL" id="PPCV01000003">
    <property type="protein sequence ID" value="RXW32635.1"/>
    <property type="molecule type" value="Genomic_DNA"/>
</dbReference>
<name>A0A4Q2EKW0_9ACTN</name>
<dbReference type="PANTHER" id="PTHR43249:SF1">
    <property type="entry name" value="D-GLUCOSIDE 3-DEHYDROGENASE"/>
    <property type="match status" value="1"/>
</dbReference>